<feature type="compositionally biased region" description="Acidic residues" evidence="1">
    <location>
        <begin position="70"/>
        <end position="81"/>
    </location>
</feature>
<evidence type="ECO:0008006" key="4">
    <source>
        <dbReference type="Google" id="ProtNLM"/>
    </source>
</evidence>
<organism evidence="2 3">
    <name type="scientific">Hericium alpestre</name>
    <dbReference type="NCBI Taxonomy" id="135208"/>
    <lineage>
        <taxon>Eukaryota</taxon>
        <taxon>Fungi</taxon>
        <taxon>Dikarya</taxon>
        <taxon>Basidiomycota</taxon>
        <taxon>Agaricomycotina</taxon>
        <taxon>Agaricomycetes</taxon>
        <taxon>Russulales</taxon>
        <taxon>Hericiaceae</taxon>
        <taxon>Hericium</taxon>
    </lineage>
</organism>
<dbReference type="AlphaFoldDB" id="A0A4Y9ZXV1"/>
<feature type="compositionally biased region" description="Basic residues" evidence="1">
    <location>
        <begin position="141"/>
        <end position="157"/>
    </location>
</feature>
<protein>
    <recommendedName>
        <fullName evidence="4">Ferric reductase NAD binding domain-containing protein</fullName>
    </recommendedName>
</protein>
<keyword evidence="3" id="KW-1185">Reference proteome</keyword>
<dbReference type="STRING" id="135208.A0A4Y9ZXV1"/>
<evidence type="ECO:0000313" key="2">
    <source>
        <dbReference type="EMBL" id="TFY79405.1"/>
    </source>
</evidence>
<comment type="caution">
    <text evidence="2">The sequence shown here is derived from an EMBL/GenBank/DDBJ whole genome shotgun (WGS) entry which is preliminary data.</text>
</comment>
<sequence length="375" mass="40809">MSLVPRDLCQIDIFVTNFKLPAKGPPLSPYSPYDPVTPITPSATDRDELAPPKAGFMKDNRRKQNRASVDSDDGQDSDDSQVDNYVDLSYYTGEFQGGRAAVPEGELGHEEDILDLTNFDGDNDERMPGEAQVNRTVRKEGKMRRALTRKGWKSKSRRNLESYAGDSALKVPSWSEDPPSLKSRLSDSVKLVTSRHGHGHKSSEMDLGMSSIKEADELSPSTTIQPSPRDSKGSSITSPPQTSSALPEPGHQPSLSLAIDSDARSVYSVASDMRDLLPQVGIGARGVQVQLEVDDREMHDISVMAEFARPGRPKLDLILKDEVAKSTGSLVVACCGPTTLNAVMRKLVAAQIDPARIRCGDMSGSISFVAEDFAY</sequence>
<accession>A0A4Y9ZXV1</accession>
<name>A0A4Y9ZXV1_9AGAM</name>
<evidence type="ECO:0000256" key="1">
    <source>
        <dbReference type="SAM" id="MobiDB-lite"/>
    </source>
</evidence>
<dbReference type="Proteomes" id="UP000298061">
    <property type="component" value="Unassembled WGS sequence"/>
</dbReference>
<gene>
    <name evidence="2" type="ORF">EWM64_g4604</name>
</gene>
<dbReference type="EMBL" id="SFCI01000507">
    <property type="protein sequence ID" value="TFY79405.1"/>
    <property type="molecule type" value="Genomic_DNA"/>
</dbReference>
<dbReference type="OrthoDB" id="10006946at2759"/>
<evidence type="ECO:0000313" key="3">
    <source>
        <dbReference type="Proteomes" id="UP000298061"/>
    </source>
</evidence>
<reference evidence="2 3" key="1">
    <citation type="submission" date="2019-02" db="EMBL/GenBank/DDBJ databases">
        <title>Genome sequencing of the rare red list fungi Hericium alpestre (H. flagellum).</title>
        <authorList>
            <person name="Buettner E."/>
            <person name="Kellner H."/>
        </authorList>
    </citation>
    <scope>NUCLEOTIDE SEQUENCE [LARGE SCALE GENOMIC DNA]</scope>
    <source>
        <strain evidence="2 3">DSM 108284</strain>
    </source>
</reference>
<feature type="region of interest" description="Disordered" evidence="1">
    <location>
        <begin position="24"/>
        <end position="86"/>
    </location>
</feature>
<proteinExistence type="predicted"/>
<feature type="compositionally biased region" description="Polar residues" evidence="1">
    <location>
        <begin position="219"/>
        <end position="245"/>
    </location>
</feature>
<feature type="region of interest" description="Disordered" evidence="1">
    <location>
        <begin position="135"/>
        <end position="256"/>
    </location>
</feature>